<gene>
    <name evidence="1" type="ORF">LITE_LOCUS39952</name>
</gene>
<protein>
    <recommendedName>
        <fullName evidence="3">F-box/kelch-repeat protein</fullName>
    </recommendedName>
</protein>
<dbReference type="EMBL" id="CAMGYJ010000009">
    <property type="protein sequence ID" value="CAI0474220.1"/>
    <property type="molecule type" value="Genomic_DNA"/>
</dbReference>
<sequence>YYSSLTGWLGVFNPTERTWNVLVVPPPKCPENFFAKNWWKGKFMTEHHDDVLVIYSGCSQNPIIFRLDQPNIIWEKMSTVNGLTLFASFLSSHSRIHLPGIMRNSVYFSGFTSWV</sequence>
<feature type="non-terminal residue" evidence="1">
    <location>
        <position position="1"/>
    </location>
</feature>
<evidence type="ECO:0000313" key="2">
    <source>
        <dbReference type="Proteomes" id="UP001154282"/>
    </source>
</evidence>
<organism evidence="1 2">
    <name type="scientific">Linum tenue</name>
    <dbReference type="NCBI Taxonomy" id="586396"/>
    <lineage>
        <taxon>Eukaryota</taxon>
        <taxon>Viridiplantae</taxon>
        <taxon>Streptophyta</taxon>
        <taxon>Embryophyta</taxon>
        <taxon>Tracheophyta</taxon>
        <taxon>Spermatophyta</taxon>
        <taxon>Magnoliopsida</taxon>
        <taxon>eudicotyledons</taxon>
        <taxon>Gunneridae</taxon>
        <taxon>Pentapetalae</taxon>
        <taxon>rosids</taxon>
        <taxon>fabids</taxon>
        <taxon>Malpighiales</taxon>
        <taxon>Linaceae</taxon>
        <taxon>Linum</taxon>
    </lineage>
</organism>
<dbReference type="AlphaFoldDB" id="A0AAV0PTC7"/>
<dbReference type="Proteomes" id="UP001154282">
    <property type="component" value="Unassembled WGS sequence"/>
</dbReference>
<proteinExistence type="predicted"/>
<name>A0AAV0PTC7_9ROSI</name>
<accession>A0AAV0PTC7</accession>
<comment type="caution">
    <text evidence="1">The sequence shown here is derived from an EMBL/GenBank/DDBJ whole genome shotgun (WGS) entry which is preliminary data.</text>
</comment>
<reference evidence="1" key="1">
    <citation type="submission" date="2022-08" db="EMBL/GenBank/DDBJ databases">
        <authorList>
            <person name="Gutierrez-Valencia J."/>
        </authorList>
    </citation>
    <scope>NUCLEOTIDE SEQUENCE</scope>
</reference>
<evidence type="ECO:0000313" key="1">
    <source>
        <dbReference type="EMBL" id="CAI0474220.1"/>
    </source>
</evidence>
<keyword evidence="2" id="KW-1185">Reference proteome</keyword>
<evidence type="ECO:0008006" key="3">
    <source>
        <dbReference type="Google" id="ProtNLM"/>
    </source>
</evidence>